<dbReference type="PROSITE" id="PS50004">
    <property type="entry name" value="C2"/>
    <property type="match status" value="1"/>
</dbReference>
<reference evidence="4 5" key="1">
    <citation type="submission" date="2014-06" db="EMBL/GenBank/DDBJ databases">
        <authorList>
            <person name="Swart Estienne"/>
        </authorList>
    </citation>
    <scope>NUCLEOTIDE SEQUENCE [LARGE SCALE GENOMIC DNA]</scope>
    <source>
        <strain evidence="4 5">130c</strain>
    </source>
</reference>
<evidence type="ECO:0000256" key="1">
    <source>
        <dbReference type="ARBA" id="ARBA00009048"/>
    </source>
</evidence>
<dbReference type="SUPFAM" id="SSF53300">
    <property type="entry name" value="vWA-like"/>
    <property type="match status" value="1"/>
</dbReference>
<keyword evidence="5" id="KW-1185">Reference proteome</keyword>
<dbReference type="PANTHER" id="PTHR10857:SF106">
    <property type="entry name" value="C2 DOMAIN-CONTAINING PROTEIN"/>
    <property type="match status" value="1"/>
</dbReference>
<dbReference type="Pfam" id="PF07002">
    <property type="entry name" value="Copine"/>
    <property type="match status" value="1"/>
</dbReference>
<dbReference type="OrthoDB" id="5855668at2759"/>
<comment type="similarity">
    <text evidence="1">Belongs to the copine family.</text>
</comment>
<dbReference type="AlphaFoldDB" id="A0A078AD86"/>
<dbReference type="InterPro" id="IPR035892">
    <property type="entry name" value="C2_domain_sf"/>
</dbReference>
<organism evidence="4 5">
    <name type="scientific">Stylonychia lemnae</name>
    <name type="common">Ciliate</name>
    <dbReference type="NCBI Taxonomy" id="5949"/>
    <lineage>
        <taxon>Eukaryota</taxon>
        <taxon>Sar</taxon>
        <taxon>Alveolata</taxon>
        <taxon>Ciliophora</taxon>
        <taxon>Intramacronucleata</taxon>
        <taxon>Spirotrichea</taxon>
        <taxon>Stichotrichia</taxon>
        <taxon>Sporadotrichida</taxon>
        <taxon>Oxytrichidae</taxon>
        <taxon>Stylonychinae</taxon>
        <taxon>Stylonychia</taxon>
    </lineage>
</organism>
<name>A0A078AD86_STYLE</name>
<dbReference type="InterPro" id="IPR036465">
    <property type="entry name" value="vWFA_dom_sf"/>
</dbReference>
<sequence length="487" mass="55990">MLSSVKEIVSQNDIELNMGSLESQSGLNCLVDLYISCRNLQNIDKLSKPDPQCIVYYKKRTLEEWRILGQTEIVKDSLNPDFQKKIKLSYKFEKHQYLKIEVLDYDKQGKFEEIGYSEMTLGKIIGSKEMQYESDIKKDGQSNSKGKLISRIAPYSETTWSLNMQFKVQNLPATAKCFCFKIAYPEVEIFRVVEDSQNQKKFFSVYKSEASTTKTTSPNFKPIKLAGALLCNSNENQPIRFLFRDKFHEDKEQFGEIEANITQLKNQKSFPILNGQAQINGEMIINHIQIQRKAQFLDYINNGWELNFVVAIDYTGSNGDPSMRSSLHTKSEFNQYQKAIFSIGSIIENYDSDKRYLVYGFGGVLNQMEKIVNKKKSQKIYNILLIITDGLINDFTEVRTKIVQMSSQPLSIIIIGVGEQNFESMKELDGDENVLLGLDGRPGVRDIVQFVEFNKFKNNEQALAAEVLKEIPEQLVNYMDYKNVKIN</sequence>
<feature type="domain" description="C2" evidence="2">
    <location>
        <begin position="10"/>
        <end position="134"/>
    </location>
</feature>
<dbReference type="CDD" id="cd04048">
    <property type="entry name" value="C2A_Copine"/>
    <property type="match status" value="1"/>
</dbReference>
<dbReference type="InterPro" id="IPR045052">
    <property type="entry name" value="Copine"/>
</dbReference>
<dbReference type="InParanoid" id="A0A078AD86"/>
<dbReference type="SUPFAM" id="SSF49562">
    <property type="entry name" value="C2 domain (Calcium/lipid-binding domain, CaLB)"/>
    <property type="match status" value="1"/>
</dbReference>
<dbReference type="SMART" id="SM00239">
    <property type="entry name" value="C2"/>
    <property type="match status" value="1"/>
</dbReference>
<dbReference type="PROSITE" id="PS50234">
    <property type="entry name" value="VWFA"/>
    <property type="match status" value="1"/>
</dbReference>
<dbReference type="Gene3D" id="2.60.40.150">
    <property type="entry name" value="C2 domain"/>
    <property type="match status" value="1"/>
</dbReference>
<accession>A0A078AD86</accession>
<dbReference type="InterPro" id="IPR010734">
    <property type="entry name" value="Copine_C"/>
</dbReference>
<gene>
    <name evidence="4" type="primary">Contig17564.g18682</name>
    <name evidence="4" type="ORF">STYLEM_9200</name>
</gene>
<dbReference type="InterPro" id="IPR000008">
    <property type="entry name" value="C2_dom"/>
</dbReference>
<dbReference type="Pfam" id="PF00168">
    <property type="entry name" value="C2"/>
    <property type="match status" value="1"/>
</dbReference>
<evidence type="ECO:0000259" key="3">
    <source>
        <dbReference type="PROSITE" id="PS50234"/>
    </source>
</evidence>
<dbReference type="GO" id="GO:0071277">
    <property type="term" value="P:cellular response to calcium ion"/>
    <property type="evidence" value="ECO:0007669"/>
    <property type="project" value="TreeGrafter"/>
</dbReference>
<evidence type="ECO:0000259" key="2">
    <source>
        <dbReference type="PROSITE" id="PS50004"/>
    </source>
</evidence>
<evidence type="ECO:0000313" key="5">
    <source>
        <dbReference type="Proteomes" id="UP000039865"/>
    </source>
</evidence>
<dbReference type="GO" id="GO:0005886">
    <property type="term" value="C:plasma membrane"/>
    <property type="evidence" value="ECO:0007669"/>
    <property type="project" value="TreeGrafter"/>
</dbReference>
<dbReference type="Proteomes" id="UP000039865">
    <property type="component" value="Unassembled WGS sequence"/>
</dbReference>
<dbReference type="GO" id="GO:0005544">
    <property type="term" value="F:calcium-dependent phospholipid binding"/>
    <property type="evidence" value="ECO:0007669"/>
    <property type="project" value="InterPro"/>
</dbReference>
<protein>
    <submittedName>
        <fullName evidence="4">Copine family protein</fullName>
    </submittedName>
</protein>
<dbReference type="InterPro" id="IPR002035">
    <property type="entry name" value="VWF_A"/>
</dbReference>
<evidence type="ECO:0000313" key="4">
    <source>
        <dbReference type="EMBL" id="CDW80204.1"/>
    </source>
</evidence>
<feature type="domain" description="VWFA" evidence="3">
    <location>
        <begin position="268"/>
        <end position="471"/>
    </location>
</feature>
<dbReference type="EMBL" id="CCKQ01008743">
    <property type="protein sequence ID" value="CDW80204.1"/>
    <property type="molecule type" value="Genomic_DNA"/>
</dbReference>
<dbReference type="PANTHER" id="PTHR10857">
    <property type="entry name" value="COPINE"/>
    <property type="match status" value="1"/>
</dbReference>
<dbReference type="OMA" id="XVIAEEL"/>
<proteinExistence type="inferred from homology"/>